<protein>
    <recommendedName>
        <fullName evidence="13">Tyrosine-protein kinase Srms</fullName>
        <ecNumber evidence="1">2.7.10.2</ecNumber>
    </recommendedName>
</protein>
<keyword evidence="9" id="KW-0829">Tyrosine-protein kinase</keyword>
<accession>H2QKS8</accession>
<reference evidence="18 19" key="1">
    <citation type="journal article" date="2005" name="Nature">
        <title>Initial sequence of the chimpanzee genome and comparison with the human genome.</title>
        <authorList>
            <consortium name="Chimpanzee sequencing and analysis consortium"/>
        </authorList>
    </citation>
    <scope>NUCLEOTIDE SEQUENCE [LARGE SCALE GENOMIC DNA]</scope>
</reference>
<dbReference type="InterPro" id="IPR000719">
    <property type="entry name" value="Prot_kinase_dom"/>
</dbReference>
<keyword evidence="3" id="KW-0597">Phosphoprotein</keyword>
<dbReference type="eggNOG" id="KOG0197">
    <property type="taxonomic scope" value="Eukaryota"/>
</dbReference>
<dbReference type="EMBL" id="AACZ04017731">
    <property type="status" value="NOT_ANNOTATED_CDS"/>
    <property type="molecule type" value="Genomic_DNA"/>
</dbReference>
<dbReference type="InterPro" id="IPR011009">
    <property type="entry name" value="Kinase-like_dom_sf"/>
</dbReference>
<dbReference type="GO" id="GO:0038202">
    <property type="term" value="P:TORC1 signaling"/>
    <property type="evidence" value="ECO:0007669"/>
    <property type="project" value="Ensembl"/>
</dbReference>
<feature type="domain" description="Protein kinase" evidence="17">
    <location>
        <begin position="188"/>
        <end position="447"/>
    </location>
</feature>
<evidence type="ECO:0000256" key="1">
    <source>
        <dbReference type="ARBA" id="ARBA00011903"/>
    </source>
</evidence>
<dbReference type="GO" id="GO:0005102">
    <property type="term" value="F:signaling receptor binding"/>
    <property type="evidence" value="ECO:0000318"/>
    <property type="project" value="GO_Central"/>
</dbReference>
<feature type="domain" description="SH3" evidence="16">
    <location>
        <begin position="51"/>
        <end position="112"/>
    </location>
</feature>
<proteinExistence type="predicted"/>
<evidence type="ECO:0000313" key="19">
    <source>
        <dbReference type="Proteomes" id="UP000002277"/>
    </source>
</evidence>
<dbReference type="SMART" id="SM00219">
    <property type="entry name" value="TyrKc"/>
    <property type="match status" value="1"/>
</dbReference>
<dbReference type="EMBL" id="AACZ04030496">
    <property type="status" value="NOT_ANNOTATED_CDS"/>
    <property type="molecule type" value="Genomic_DNA"/>
</dbReference>
<dbReference type="GO" id="GO:0005886">
    <property type="term" value="C:plasma membrane"/>
    <property type="evidence" value="ECO:0000318"/>
    <property type="project" value="GO_Central"/>
</dbReference>
<keyword evidence="6" id="KW-0418">Kinase</keyword>
<dbReference type="GO" id="GO:0030154">
    <property type="term" value="P:cell differentiation"/>
    <property type="evidence" value="ECO:0000318"/>
    <property type="project" value="GO_Central"/>
</dbReference>
<organism evidence="18 19">
    <name type="scientific">Pan troglodytes</name>
    <name type="common">Chimpanzee</name>
    <dbReference type="NCBI Taxonomy" id="9598"/>
    <lineage>
        <taxon>Eukaryota</taxon>
        <taxon>Metazoa</taxon>
        <taxon>Chordata</taxon>
        <taxon>Craniata</taxon>
        <taxon>Vertebrata</taxon>
        <taxon>Euteleostomi</taxon>
        <taxon>Mammalia</taxon>
        <taxon>Eutheria</taxon>
        <taxon>Euarchontoglires</taxon>
        <taxon>Primates</taxon>
        <taxon>Haplorrhini</taxon>
        <taxon>Catarrhini</taxon>
        <taxon>Hominidae</taxon>
        <taxon>Pan</taxon>
    </lineage>
</organism>
<evidence type="ECO:0000256" key="14">
    <source>
        <dbReference type="PROSITE-ProRule" id="PRU00192"/>
    </source>
</evidence>
<dbReference type="GO" id="GO:0004715">
    <property type="term" value="F:non-membrane spanning protein tyrosine kinase activity"/>
    <property type="evidence" value="ECO:0000318"/>
    <property type="project" value="GO_Central"/>
</dbReference>
<dbReference type="OMA" id="DQPWYFS"/>
<sequence>MEPFLRRRLAFLSFFWDKIWPAGGEPDHGTPGSLDPNTDPVPTLPAEPCSPFPQLFLALYDFTARCGGELSVRRGDRLCALEEGGGYIFARRLSGQPSAGLVPITHVAKASPETLSDQRAQAKVCHYRVSMAADGSLYLQKGRLFPGLEELLTYYKANWKLIQNPLLQPCMPQKAPRQDVWERPHSEFALGRKLGEGYFGEVWEGLWLGSLPVAIKVIKSANMKLTDLAKEIQTLKGLRHERLIRLHAVCSGGEPVYIVTELMRKGNLQAFLGSPEGRALRLPPLLGFACQVAEGMSYLEEQRVVHRDLAARNVLVDDGLACKVADFGLARLLKDDIYSPSSSSKIPVKWTAPEAANYRVFSQKSDVWSFGVLLYEVFTYGQCPYEGMTNHETLQQIMRGYRLPRPAACPAEVYVLMLECWRSSPEERPSFATLREKLHAIHRCHPR</sequence>
<evidence type="ECO:0000256" key="13">
    <source>
        <dbReference type="ARBA" id="ARBA00068964"/>
    </source>
</evidence>
<dbReference type="GeneTree" id="ENSGT00940000161518"/>
<dbReference type="Gene3D" id="2.30.30.40">
    <property type="entry name" value="SH3 Domains"/>
    <property type="match status" value="1"/>
</dbReference>
<dbReference type="InterPro" id="IPR036860">
    <property type="entry name" value="SH2_dom_sf"/>
</dbReference>
<dbReference type="GO" id="GO:0016579">
    <property type="term" value="P:protein deubiquitination"/>
    <property type="evidence" value="ECO:0007669"/>
    <property type="project" value="Ensembl"/>
</dbReference>
<evidence type="ECO:0000256" key="9">
    <source>
        <dbReference type="ARBA" id="ARBA00023137"/>
    </source>
</evidence>
<evidence type="ECO:0000256" key="2">
    <source>
        <dbReference type="ARBA" id="ARBA00022443"/>
    </source>
</evidence>
<dbReference type="FunFam" id="3.30.200.20:FF:000053">
    <property type="entry name" value="Tyrosine-protein kinase"/>
    <property type="match status" value="1"/>
</dbReference>
<dbReference type="GO" id="GO:0005829">
    <property type="term" value="C:cytosol"/>
    <property type="evidence" value="ECO:0007669"/>
    <property type="project" value="UniProtKB-ARBA"/>
</dbReference>
<keyword evidence="5 15" id="KW-0547">Nucleotide-binding</keyword>
<dbReference type="CDD" id="cd11846">
    <property type="entry name" value="SH3_Srms"/>
    <property type="match status" value="1"/>
</dbReference>
<dbReference type="SUPFAM" id="SSF56112">
    <property type="entry name" value="Protein kinase-like (PK-like)"/>
    <property type="match status" value="1"/>
</dbReference>
<dbReference type="PANTHER" id="PTHR24418">
    <property type="entry name" value="TYROSINE-PROTEIN KINASE"/>
    <property type="match status" value="1"/>
</dbReference>
<dbReference type="GO" id="GO:0031669">
    <property type="term" value="P:cellular response to nutrient levels"/>
    <property type="evidence" value="ECO:0007669"/>
    <property type="project" value="Ensembl"/>
</dbReference>
<evidence type="ECO:0000256" key="11">
    <source>
        <dbReference type="ARBA" id="ARBA00053633"/>
    </source>
</evidence>
<dbReference type="SMART" id="SM00326">
    <property type="entry name" value="SH3"/>
    <property type="match status" value="1"/>
</dbReference>
<dbReference type="Proteomes" id="UP000002277">
    <property type="component" value="Chromosome 20"/>
</dbReference>
<evidence type="ECO:0000256" key="6">
    <source>
        <dbReference type="ARBA" id="ARBA00022777"/>
    </source>
</evidence>
<dbReference type="InterPro" id="IPR001452">
    <property type="entry name" value="SH3_domain"/>
</dbReference>
<dbReference type="PaxDb" id="9598-ENSPTRP00000023666"/>
<dbReference type="PRINTS" id="PR00109">
    <property type="entry name" value="TYRKINASE"/>
</dbReference>
<dbReference type="InterPro" id="IPR001245">
    <property type="entry name" value="Ser-Thr/Tyr_kinase_cat_dom"/>
</dbReference>
<dbReference type="InParanoid" id="H2QKS8"/>
<name>H2QKS8_PANTR</name>
<dbReference type="Gene3D" id="3.30.505.10">
    <property type="entry name" value="SH2 domain"/>
    <property type="match status" value="1"/>
</dbReference>
<dbReference type="InterPro" id="IPR017441">
    <property type="entry name" value="Protein_kinase_ATP_BS"/>
</dbReference>
<dbReference type="SUPFAM" id="SSF50044">
    <property type="entry name" value="SH3-domain"/>
    <property type="match status" value="1"/>
</dbReference>
<keyword evidence="8" id="KW-0727">SH2 domain</keyword>
<dbReference type="GO" id="GO:0007169">
    <property type="term" value="P:cell surface receptor protein tyrosine kinase signaling pathway"/>
    <property type="evidence" value="ECO:0000318"/>
    <property type="project" value="GO_Central"/>
</dbReference>
<dbReference type="CDD" id="cd05148">
    <property type="entry name" value="PTKc_Srm_Brk"/>
    <property type="match status" value="1"/>
</dbReference>
<dbReference type="GO" id="GO:0005524">
    <property type="term" value="F:ATP binding"/>
    <property type="evidence" value="ECO:0007669"/>
    <property type="project" value="UniProtKB-UniRule"/>
</dbReference>
<keyword evidence="2 14" id="KW-0728">SH3 domain</keyword>
<dbReference type="EC" id="2.7.10.2" evidence="1"/>
<evidence type="ECO:0000256" key="4">
    <source>
        <dbReference type="ARBA" id="ARBA00022679"/>
    </source>
</evidence>
<evidence type="ECO:0000256" key="10">
    <source>
        <dbReference type="ARBA" id="ARBA00051245"/>
    </source>
</evidence>
<evidence type="ECO:0000259" key="16">
    <source>
        <dbReference type="PROSITE" id="PS50002"/>
    </source>
</evidence>
<keyword evidence="19" id="KW-1185">Reference proteome</keyword>
<dbReference type="Gene3D" id="1.10.510.10">
    <property type="entry name" value="Transferase(Phosphotransferase) domain 1"/>
    <property type="match status" value="1"/>
</dbReference>
<comment type="catalytic activity">
    <reaction evidence="10">
        <text>L-tyrosyl-[protein] + ATP = O-phospho-L-tyrosyl-[protein] + ADP + H(+)</text>
        <dbReference type="Rhea" id="RHEA:10596"/>
        <dbReference type="Rhea" id="RHEA-COMP:10136"/>
        <dbReference type="Rhea" id="RHEA-COMP:20101"/>
        <dbReference type="ChEBI" id="CHEBI:15378"/>
        <dbReference type="ChEBI" id="CHEBI:30616"/>
        <dbReference type="ChEBI" id="CHEBI:46858"/>
        <dbReference type="ChEBI" id="CHEBI:61978"/>
        <dbReference type="ChEBI" id="CHEBI:456216"/>
        <dbReference type="EC" id="2.7.10.2"/>
    </reaction>
</comment>
<gene>
    <name evidence="18" type="primary">SRMS</name>
</gene>
<dbReference type="PROSITE" id="PS50011">
    <property type="entry name" value="PROTEIN_KINASE_DOM"/>
    <property type="match status" value="1"/>
</dbReference>
<dbReference type="GO" id="GO:1904263">
    <property type="term" value="P:positive regulation of TORC1 signaling"/>
    <property type="evidence" value="ECO:0007669"/>
    <property type="project" value="Ensembl"/>
</dbReference>
<dbReference type="PROSITE" id="PS50002">
    <property type="entry name" value="SH3"/>
    <property type="match status" value="1"/>
</dbReference>
<evidence type="ECO:0000259" key="17">
    <source>
        <dbReference type="PROSITE" id="PS50011"/>
    </source>
</evidence>
<dbReference type="InterPro" id="IPR036028">
    <property type="entry name" value="SH3-like_dom_sf"/>
</dbReference>
<dbReference type="InterPro" id="IPR050198">
    <property type="entry name" value="Non-receptor_tyrosine_kinases"/>
</dbReference>
<dbReference type="HOGENOM" id="CLU_000288_7_2_1"/>
<comment type="subunit">
    <text evidence="12">Interacts (via the SH2 and SH3 domains) with DOK1. Interacts with KHDRBS1/SAM68 and VIM.</text>
</comment>
<comment type="function">
    <text evidence="11">Non-receptor tyrosine-protein kinase which phosphorylates DOK1 on tyrosine residues. Also phosphorylates KHDRBS1/SAM68 and VIM on tyrosine residues. Phosphorylation of KHDRBS1 is EGF-dependent. Phosphorylates OTUB1, promoting deubiquitination of RPTOR.</text>
</comment>
<dbReference type="FunFam" id="1.10.510.10:FF:000458">
    <property type="entry name" value="Tyrosine-protein kinase"/>
    <property type="match status" value="1"/>
</dbReference>
<evidence type="ECO:0000256" key="3">
    <source>
        <dbReference type="ARBA" id="ARBA00022553"/>
    </source>
</evidence>
<feature type="binding site" evidence="15">
    <location>
        <position position="216"/>
    </location>
    <ligand>
        <name>ATP</name>
        <dbReference type="ChEBI" id="CHEBI:30616"/>
    </ligand>
</feature>
<evidence type="ECO:0000313" key="18">
    <source>
        <dbReference type="Ensembl" id="ENSPTRP00000023666.2"/>
    </source>
</evidence>
<dbReference type="InterPro" id="IPR008266">
    <property type="entry name" value="Tyr_kinase_AS"/>
</dbReference>
<reference evidence="18" key="2">
    <citation type="submission" date="2025-08" db="UniProtKB">
        <authorList>
            <consortium name="Ensembl"/>
        </authorList>
    </citation>
    <scope>IDENTIFICATION</scope>
</reference>
<keyword evidence="4" id="KW-0808">Transferase</keyword>
<dbReference type="GO" id="GO:1904262">
    <property type="term" value="P:negative regulation of TORC1 signaling"/>
    <property type="evidence" value="ECO:0007669"/>
    <property type="project" value="Ensembl"/>
</dbReference>
<dbReference type="FunFam" id="2.30.30.40:FF:000234">
    <property type="entry name" value="Tyrosine-protein kinase"/>
    <property type="match status" value="1"/>
</dbReference>
<dbReference type="FunCoup" id="H2QKS8">
    <property type="interactions" value="44"/>
</dbReference>
<dbReference type="SUPFAM" id="SSF55550">
    <property type="entry name" value="SH2 domain"/>
    <property type="match status" value="1"/>
</dbReference>
<evidence type="ECO:0000256" key="7">
    <source>
        <dbReference type="ARBA" id="ARBA00022840"/>
    </source>
</evidence>
<evidence type="ECO:0000256" key="8">
    <source>
        <dbReference type="ARBA" id="ARBA00022999"/>
    </source>
</evidence>
<evidence type="ECO:0000256" key="12">
    <source>
        <dbReference type="ARBA" id="ARBA00065805"/>
    </source>
</evidence>
<keyword evidence="7 15" id="KW-0067">ATP-binding</keyword>
<dbReference type="AlphaFoldDB" id="H2QKS8"/>
<dbReference type="PROSITE" id="PS00107">
    <property type="entry name" value="PROTEIN_KINASE_ATP"/>
    <property type="match status" value="1"/>
</dbReference>
<dbReference type="InterPro" id="IPR020635">
    <property type="entry name" value="Tyr_kinase_cat_dom"/>
</dbReference>
<reference evidence="18" key="3">
    <citation type="submission" date="2025-09" db="UniProtKB">
        <authorList>
            <consortium name="Ensembl"/>
        </authorList>
    </citation>
    <scope>IDENTIFICATION</scope>
</reference>
<dbReference type="Ensembl" id="ENSPTRT00000025638.2">
    <property type="protein sequence ID" value="ENSPTRP00000023666.2"/>
    <property type="gene ID" value="ENSPTRG00000013741.2"/>
</dbReference>
<evidence type="ECO:0000256" key="15">
    <source>
        <dbReference type="PROSITE-ProRule" id="PRU10141"/>
    </source>
</evidence>
<dbReference type="PROSITE" id="PS00109">
    <property type="entry name" value="PROTEIN_KINASE_TYR"/>
    <property type="match status" value="1"/>
</dbReference>
<dbReference type="GO" id="GO:0043161">
    <property type="term" value="P:proteasome-mediated ubiquitin-dependent protein catabolic process"/>
    <property type="evidence" value="ECO:0007669"/>
    <property type="project" value="Ensembl"/>
</dbReference>
<dbReference type="Pfam" id="PF07714">
    <property type="entry name" value="PK_Tyr_Ser-Thr"/>
    <property type="match status" value="1"/>
</dbReference>
<evidence type="ECO:0000256" key="5">
    <source>
        <dbReference type="ARBA" id="ARBA00022741"/>
    </source>
</evidence>